<dbReference type="InterPro" id="IPR003594">
    <property type="entry name" value="HATPase_dom"/>
</dbReference>
<dbReference type="PANTHER" id="PTHR45528:SF1">
    <property type="entry name" value="SENSOR HISTIDINE KINASE CPXA"/>
    <property type="match status" value="1"/>
</dbReference>
<reference evidence="16 17" key="1">
    <citation type="submission" date="2016-10" db="EMBL/GenBank/DDBJ databases">
        <authorList>
            <person name="de Groot N.N."/>
        </authorList>
    </citation>
    <scope>NUCLEOTIDE SEQUENCE [LARGE SCALE GENOMIC DNA]</scope>
    <source>
        <strain evidence="16 17">DSM 17074</strain>
    </source>
</reference>
<dbReference type="InterPro" id="IPR003661">
    <property type="entry name" value="HisK_dim/P_dom"/>
</dbReference>
<dbReference type="EC" id="2.7.13.3" evidence="3"/>
<feature type="transmembrane region" description="Helical" evidence="14">
    <location>
        <begin position="159"/>
        <end position="177"/>
    </location>
</feature>
<evidence type="ECO:0000256" key="3">
    <source>
        <dbReference type="ARBA" id="ARBA00012438"/>
    </source>
</evidence>
<evidence type="ECO:0000256" key="8">
    <source>
        <dbReference type="ARBA" id="ARBA00022741"/>
    </source>
</evidence>
<evidence type="ECO:0000259" key="15">
    <source>
        <dbReference type="PROSITE" id="PS50109"/>
    </source>
</evidence>
<comment type="catalytic activity">
    <reaction evidence="1">
        <text>ATP + protein L-histidine = ADP + protein N-phospho-L-histidine.</text>
        <dbReference type="EC" id="2.7.13.3"/>
    </reaction>
</comment>
<evidence type="ECO:0000256" key="13">
    <source>
        <dbReference type="ARBA" id="ARBA00023136"/>
    </source>
</evidence>
<dbReference type="SUPFAM" id="SSF47384">
    <property type="entry name" value="Homodimeric domain of signal transducing histidine kinase"/>
    <property type="match status" value="1"/>
</dbReference>
<dbReference type="AlphaFoldDB" id="A0A1I6TY26"/>
<evidence type="ECO:0000313" key="16">
    <source>
        <dbReference type="EMBL" id="SFS94149.1"/>
    </source>
</evidence>
<dbReference type="PANTHER" id="PTHR45528">
    <property type="entry name" value="SENSOR HISTIDINE KINASE CPXA"/>
    <property type="match status" value="1"/>
</dbReference>
<evidence type="ECO:0000256" key="2">
    <source>
        <dbReference type="ARBA" id="ARBA00004651"/>
    </source>
</evidence>
<dbReference type="GO" id="GO:0005524">
    <property type="term" value="F:ATP binding"/>
    <property type="evidence" value="ECO:0007669"/>
    <property type="project" value="UniProtKB-KW"/>
</dbReference>
<keyword evidence="4" id="KW-1003">Cell membrane</keyword>
<dbReference type="InterPro" id="IPR050398">
    <property type="entry name" value="HssS/ArlS-like"/>
</dbReference>
<evidence type="ECO:0000256" key="5">
    <source>
        <dbReference type="ARBA" id="ARBA00022553"/>
    </source>
</evidence>
<dbReference type="SMART" id="SM00387">
    <property type="entry name" value="HATPase_c"/>
    <property type="match status" value="1"/>
</dbReference>
<keyword evidence="7 14" id="KW-0812">Transmembrane</keyword>
<accession>A0A1I6TY26</accession>
<evidence type="ECO:0000256" key="9">
    <source>
        <dbReference type="ARBA" id="ARBA00022777"/>
    </source>
</evidence>
<evidence type="ECO:0000256" key="7">
    <source>
        <dbReference type="ARBA" id="ARBA00022692"/>
    </source>
</evidence>
<evidence type="ECO:0000256" key="14">
    <source>
        <dbReference type="SAM" id="Phobius"/>
    </source>
</evidence>
<dbReference type="SMART" id="SM00388">
    <property type="entry name" value="HisKA"/>
    <property type="match status" value="1"/>
</dbReference>
<evidence type="ECO:0000256" key="12">
    <source>
        <dbReference type="ARBA" id="ARBA00023012"/>
    </source>
</evidence>
<keyword evidence="5" id="KW-0597">Phosphoprotein</keyword>
<keyword evidence="13 14" id="KW-0472">Membrane</keyword>
<comment type="subcellular location">
    <subcellularLocation>
        <location evidence="2">Cell membrane</location>
        <topology evidence="2">Multi-pass membrane protein</topology>
    </subcellularLocation>
</comment>
<dbReference type="InterPro" id="IPR005467">
    <property type="entry name" value="His_kinase_dom"/>
</dbReference>
<proteinExistence type="predicted"/>
<keyword evidence="10" id="KW-0067">ATP-binding</keyword>
<dbReference type="GO" id="GO:0000155">
    <property type="term" value="F:phosphorelay sensor kinase activity"/>
    <property type="evidence" value="ECO:0007669"/>
    <property type="project" value="InterPro"/>
</dbReference>
<evidence type="ECO:0000313" key="17">
    <source>
        <dbReference type="Proteomes" id="UP000199139"/>
    </source>
</evidence>
<dbReference type="GO" id="GO:0005886">
    <property type="term" value="C:plasma membrane"/>
    <property type="evidence" value="ECO:0007669"/>
    <property type="project" value="UniProtKB-SubCell"/>
</dbReference>
<dbReference type="Gene3D" id="3.30.565.10">
    <property type="entry name" value="Histidine kinase-like ATPase, C-terminal domain"/>
    <property type="match status" value="1"/>
</dbReference>
<protein>
    <recommendedName>
        <fullName evidence="3">histidine kinase</fullName>
        <ecNumber evidence="3">2.7.13.3</ecNumber>
    </recommendedName>
</protein>
<evidence type="ECO:0000256" key="1">
    <source>
        <dbReference type="ARBA" id="ARBA00000085"/>
    </source>
</evidence>
<dbReference type="InterPro" id="IPR036890">
    <property type="entry name" value="HATPase_C_sf"/>
</dbReference>
<dbReference type="STRING" id="306541.SAMN05421668_11938"/>
<dbReference type="CDD" id="cd00082">
    <property type="entry name" value="HisKA"/>
    <property type="match status" value="1"/>
</dbReference>
<dbReference type="RefSeq" id="WP_062322058.1">
    <property type="nucleotide sequence ID" value="NZ_BJWJ01000018.1"/>
</dbReference>
<dbReference type="InterPro" id="IPR004358">
    <property type="entry name" value="Sig_transdc_His_kin-like_C"/>
</dbReference>
<dbReference type="Pfam" id="PF02518">
    <property type="entry name" value="HATPase_c"/>
    <property type="match status" value="1"/>
</dbReference>
<keyword evidence="6" id="KW-0808">Transferase</keyword>
<dbReference type="Pfam" id="PF00512">
    <property type="entry name" value="HisKA"/>
    <property type="match status" value="1"/>
</dbReference>
<keyword evidence="12" id="KW-0902">Two-component regulatory system</keyword>
<sequence>MRVRIMMHYAGSFFIACLFIVIINIFYMRSYVYKEADLYHFTPSTTLTQIDQGILHEEGHTFSLTPELAEHLDQTTVGLQLLNPQFKEVLRYNVPTDTATVYSPNTIIELYENDAVTTFVETISIVETPYTALLFYHPDQVKRTLYTSDTKKVSAAYNMYWLLGMNVMVLLMISYIYTYSISRPIHRITNRIVLLSEGDYQTKEPGRGIYAVVEKAMNQLSIQLAASRKASEEADAMREEWISNLSHDIKTPLTSMMGYGELLGEACDDMSEEERQHYKEVIVKKGTYIETLLADLNLTTRLKHSDHFLQCEPVNLIQEIKRDLIDVLNSPRLLNQDHTVAFTHTHDVVSVKLDKSLFKRALLNLVYNSFVHNEAPVSVNVHVDSRDEHWVTIHIDDNGVGVSDQELDHIFTRYYRGTHTQAKSEGSGLGMAIAKDIVEAHEGRIKAEKSPLGGLKITIHLRRIPSNETLS</sequence>
<dbReference type="Proteomes" id="UP000199139">
    <property type="component" value="Unassembled WGS sequence"/>
</dbReference>
<evidence type="ECO:0000256" key="6">
    <source>
        <dbReference type="ARBA" id="ARBA00022679"/>
    </source>
</evidence>
<feature type="domain" description="Histidine kinase" evidence="15">
    <location>
        <begin position="244"/>
        <end position="465"/>
    </location>
</feature>
<dbReference type="PROSITE" id="PS50109">
    <property type="entry name" value="HIS_KIN"/>
    <property type="match status" value="1"/>
</dbReference>
<dbReference type="EMBL" id="FPAI01000019">
    <property type="protein sequence ID" value="SFS94149.1"/>
    <property type="molecule type" value="Genomic_DNA"/>
</dbReference>
<feature type="transmembrane region" description="Helical" evidence="14">
    <location>
        <begin position="6"/>
        <end position="27"/>
    </location>
</feature>
<dbReference type="InterPro" id="IPR036097">
    <property type="entry name" value="HisK_dim/P_sf"/>
</dbReference>
<keyword evidence="9 16" id="KW-0418">Kinase</keyword>
<gene>
    <name evidence="16" type="ORF">SAMN05421668_11938</name>
</gene>
<dbReference type="PROSITE" id="PS51257">
    <property type="entry name" value="PROKAR_LIPOPROTEIN"/>
    <property type="match status" value="1"/>
</dbReference>
<dbReference type="CDD" id="cd00075">
    <property type="entry name" value="HATPase"/>
    <property type="match status" value="1"/>
</dbReference>
<evidence type="ECO:0000256" key="4">
    <source>
        <dbReference type="ARBA" id="ARBA00022475"/>
    </source>
</evidence>
<evidence type="ECO:0000256" key="11">
    <source>
        <dbReference type="ARBA" id="ARBA00022989"/>
    </source>
</evidence>
<keyword evidence="11 14" id="KW-1133">Transmembrane helix</keyword>
<dbReference type="SUPFAM" id="SSF55874">
    <property type="entry name" value="ATPase domain of HSP90 chaperone/DNA topoisomerase II/histidine kinase"/>
    <property type="match status" value="1"/>
</dbReference>
<dbReference type="PRINTS" id="PR00344">
    <property type="entry name" value="BCTRLSENSOR"/>
</dbReference>
<dbReference type="Gene3D" id="1.10.287.130">
    <property type="match status" value="1"/>
</dbReference>
<evidence type="ECO:0000256" key="10">
    <source>
        <dbReference type="ARBA" id="ARBA00022840"/>
    </source>
</evidence>
<name>A0A1I6TY26_9BACI</name>
<keyword evidence="8" id="KW-0547">Nucleotide-binding</keyword>
<organism evidence="16 17">
    <name type="scientific">Halolactibacillus miurensis</name>
    <dbReference type="NCBI Taxonomy" id="306541"/>
    <lineage>
        <taxon>Bacteria</taxon>
        <taxon>Bacillati</taxon>
        <taxon>Bacillota</taxon>
        <taxon>Bacilli</taxon>
        <taxon>Bacillales</taxon>
        <taxon>Bacillaceae</taxon>
        <taxon>Halolactibacillus</taxon>
    </lineage>
</organism>